<feature type="region of interest" description="Disordered" evidence="2">
    <location>
        <begin position="424"/>
        <end position="452"/>
    </location>
</feature>
<sequence>MRNQMCRTFRDVAEHAGSFRDAERSVSVRKTARTLNYCLVIVADIMRRRYETGQPKKKIRQRRSDNECYCKKQETTKESQYFYPSTTSLIDNSSVHSSQSRRISEGVENSREKTIDRRSTTIDFDIELSDKQIFKTNDLGSPLLTPDTQSAIENAEKILEEVQHKITEATWLYSKTETKRRVKKKERYTDYLEPPLEDEKEEALYIRELVSSKLKEIDYGEAESNSERDEILTKKITEKRDKRIARLLEPKFEIAKRCSGDILYRQRNRYCCIPYEQVEFRNSKCTISKKDETMKDDSVDDNKRKIKSLTIQNGPPLNIKRELTKQNLGYINISPDTSFVHNNSNVNIYEFRHESCINNKSLKDNNMNEPRMKETIDEIDESSKNRSINKKFRIRKKQDEIEKDVTRYKSISKDEDDSYSKDLIDERRNDLSSEREINSVREENKDRENVSKHLPRTGVDCFLSNGEPNTSSFCSNRIKRVPLNNQEIVIKSVNPYADTVVKKFIKEDEIKDTNKFHDDDDNDDNDDYDDRDDENVSNYRQRIDKNSSETSLDNIKEIEKDNIKTFKKNKRTDHEKTFKTIHKHDLQRHQEKKLYNKIDERFENIFQKYNLKKNSSYKSKDESRNISDNSMLDSDNSNFNEIELNPPSIEDFNDIFLLYDKIIERTSKGEKKLEEMLEELQLKLSTQSHNTKLPNNTDVTHCNLIALKSDDAKLMKLNPSKLIYKHKESDESTLSLLDEAIIFIPKEDKLQINSYITKDHSLFTNKLCNLKEETSKVLTYSLEKNQNGKLIDKIITLDKSNLSSIELNVENIPDVENETLEIFSNNEKVMACVPLSTNYRSNNIGVLEDLRKNDKSNQTSFNNEELLLPRASKSLLERQDQFVDHLSLEKKINFERSIINSLSNVEYNPLMLQELIKHLQMFSNAYNHDIPTILQKFFTDTMNRESDLILDFLSIQKHDYENEKSCSLKAVVQDNECKVQEDVISNTSSLNDTAYNPMQYKQKSMEICPLNTIEIKDTKSSINELNENEVLEKSTQYDISHEQDILECENQIIKNIYFDEKIEEQVSDTKSEIEEYSSKQKQETYSNSTKLDFTINDNTDKNDKSSDINMIASNLHLSTKVIDKLSVGEDLSNTSDANIENIPVTHNTTTSSETSHSEGELYLPSSCSYSLGEVRVMKNSAAICNRALVSNSTLTYLYDTTSLLHYSSGEVSVDSTDIL</sequence>
<feature type="coiled-coil region" evidence="1">
    <location>
        <begin position="663"/>
        <end position="690"/>
    </location>
</feature>
<keyword evidence="4" id="KW-1185">Reference proteome</keyword>
<feature type="region of interest" description="Disordered" evidence="2">
    <location>
        <begin position="92"/>
        <end position="114"/>
    </location>
</feature>
<feature type="region of interest" description="Disordered" evidence="2">
    <location>
        <begin position="513"/>
        <end position="535"/>
    </location>
</feature>
<evidence type="ECO:0000313" key="4">
    <source>
        <dbReference type="Proteomes" id="UP001607302"/>
    </source>
</evidence>
<accession>A0ABD2AXI9</accession>
<keyword evidence="1" id="KW-0175">Coiled coil</keyword>
<dbReference type="EMBL" id="JAUDFV010000138">
    <property type="protein sequence ID" value="KAL2725329.1"/>
    <property type="molecule type" value="Genomic_DNA"/>
</dbReference>
<organism evidence="3 4">
    <name type="scientific">Vespula squamosa</name>
    <name type="common">Southern yellow jacket</name>
    <name type="synonym">Wasp</name>
    <dbReference type="NCBI Taxonomy" id="30214"/>
    <lineage>
        <taxon>Eukaryota</taxon>
        <taxon>Metazoa</taxon>
        <taxon>Ecdysozoa</taxon>
        <taxon>Arthropoda</taxon>
        <taxon>Hexapoda</taxon>
        <taxon>Insecta</taxon>
        <taxon>Pterygota</taxon>
        <taxon>Neoptera</taxon>
        <taxon>Endopterygota</taxon>
        <taxon>Hymenoptera</taxon>
        <taxon>Apocrita</taxon>
        <taxon>Aculeata</taxon>
        <taxon>Vespoidea</taxon>
        <taxon>Vespidae</taxon>
        <taxon>Vespinae</taxon>
        <taxon>Vespula</taxon>
    </lineage>
</organism>
<feature type="compositionally biased region" description="Acidic residues" evidence="2">
    <location>
        <begin position="519"/>
        <end position="535"/>
    </location>
</feature>
<comment type="caution">
    <text evidence="3">The sequence shown here is derived from an EMBL/GenBank/DDBJ whole genome shotgun (WGS) entry which is preliminary data.</text>
</comment>
<dbReference type="AlphaFoldDB" id="A0ABD2AXI9"/>
<proteinExistence type="predicted"/>
<feature type="compositionally biased region" description="Basic and acidic residues" evidence="2">
    <location>
        <begin position="424"/>
        <end position="451"/>
    </location>
</feature>
<protein>
    <submittedName>
        <fullName evidence="3">Protein 175-like isoform X1</fullName>
    </submittedName>
</protein>
<evidence type="ECO:0000313" key="3">
    <source>
        <dbReference type="EMBL" id="KAL2725329.1"/>
    </source>
</evidence>
<reference evidence="3 4" key="1">
    <citation type="journal article" date="2024" name="Ann. Entomol. Soc. Am.">
        <title>Genomic analyses of the southern and eastern yellowjacket wasps (Hymenoptera: Vespidae) reveal evolutionary signatures of social life.</title>
        <authorList>
            <person name="Catto M.A."/>
            <person name="Caine P.B."/>
            <person name="Orr S.E."/>
            <person name="Hunt B.G."/>
            <person name="Goodisman M.A.D."/>
        </authorList>
    </citation>
    <scope>NUCLEOTIDE SEQUENCE [LARGE SCALE GENOMIC DNA]</scope>
    <source>
        <strain evidence="3">233</strain>
        <tissue evidence="3">Head and thorax</tissue>
    </source>
</reference>
<feature type="compositionally biased region" description="Basic and acidic residues" evidence="2">
    <location>
        <begin position="102"/>
        <end position="114"/>
    </location>
</feature>
<gene>
    <name evidence="3" type="ORF">V1478_008002</name>
</gene>
<dbReference type="Proteomes" id="UP001607302">
    <property type="component" value="Unassembled WGS sequence"/>
</dbReference>
<evidence type="ECO:0000256" key="1">
    <source>
        <dbReference type="SAM" id="Coils"/>
    </source>
</evidence>
<evidence type="ECO:0000256" key="2">
    <source>
        <dbReference type="SAM" id="MobiDB-lite"/>
    </source>
</evidence>
<name>A0ABD2AXI9_VESSQ</name>